<evidence type="ECO:0000256" key="6">
    <source>
        <dbReference type="ARBA" id="ARBA00022989"/>
    </source>
</evidence>
<comment type="subcellular location">
    <subcellularLocation>
        <location evidence="1">Cell membrane</location>
        <topology evidence="1">Multi-pass membrane protein</topology>
    </subcellularLocation>
</comment>
<feature type="transmembrane region" description="Helical" evidence="10">
    <location>
        <begin position="168"/>
        <end position="193"/>
    </location>
</feature>
<dbReference type="EMBL" id="ML996574">
    <property type="protein sequence ID" value="KAF2757044.1"/>
    <property type="molecule type" value="Genomic_DNA"/>
</dbReference>
<feature type="domain" description="Major facilitator superfamily (MFS) profile" evidence="11">
    <location>
        <begin position="78"/>
        <end position="568"/>
    </location>
</feature>
<proteinExistence type="inferred from homology"/>
<dbReference type="InterPro" id="IPR020846">
    <property type="entry name" value="MFS_dom"/>
</dbReference>
<feature type="transmembrane region" description="Helical" evidence="10">
    <location>
        <begin position="546"/>
        <end position="563"/>
    </location>
</feature>
<dbReference type="GO" id="GO:0022857">
    <property type="term" value="F:transmembrane transporter activity"/>
    <property type="evidence" value="ECO:0007669"/>
    <property type="project" value="InterPro"/>
</dbReference>
<keyword evidence="4" id="KW-1003">Cell membrane</keyword>
<evidence type="ECO:0000256" key="8">
    <source>
        <dbReference type="ARBA" id="ARBA00023180"/>
    </source>
</evidence>
<feature type="transmembrane region" description="Helical" evidence="10">
    <location>
        <begin position="379"/>
        <end position="402"/>
    </location>
</feature>
<dbReference type="GeneID" id="54490085"/>
<evidence type="ECO:0000256" key="4">
    <source>
        <dbReference type="ARBA" id="ARBA00022475"/>
    </source>
</evidence>
<dbReference type="FunFam" id="1.20.1720.10:FF:000012">
    <property type="entry name" value="MFS toxin efflux pump (AflT)"/>
    <property type="match status" value="1"/>
</dbReference>
<dbReference type="SUPFAM" id="SSF103473">
    <property type="entry name" value="MFS general substrate transporter"/>
    <property type="match status" value="1"/>
</dbReference>
<keyword evidence="8" id="KW-0325">Glycoprotein</keyword>
<dbReference type="FunFam" id="1.20.1250.20:FF:000196">
    <property type="entry name" value="MFS toxin efflux pump (AflT)"/>
    <property type="match status" value="1"/>
</dbReference>
<feature type="transmembrane region" description="Helical" evidence="10">
    <location>
        <begin position="439"/>
        <end position="458"/>
    </location>
</feature>
<evidence type="ECO:0000256" key="7">
    <source>
        <dbReference type="ARBA" id="ARBA00023136"/>
    </source>
</evidence>
<feature type="region of interest" description="Disordered" evidence="9">
    <location>
        <begin position="1"/>
        <end position="20"/>
    </location>
</feature>
<dbReference type="GO" id="GO:0005886">
    <property type="term" value="C:plasma membrane"/>
    <property type="evidence" value="ECO:0007669"/>
    <property type="project" value="UniProtKB-SubCell"/>
</dbReference>
<feature type="transmembrane region" description="Helical" evidence="10">
    <location>
        <begin position="409"/>
        <end position="427"/>
    </location>
</feature>
<dbReference type="InterPro" id="IPR036259">
    <property type="entry name" value="MFS_trans_sf"/>
</dbReference>
<comment type="similarity">
    <text evidence="2">Belongs to the major facilitator superfamily. TCR/Tet family.</text>
</comment>
<evidence type="ECO:0000256" key="2">
    <source>
        <dbReference type="ARBA" id="ARBA00007520"/>
    </source>
</evidence>
<feature type="transmembrane region" description="Helical" evidence="10">
    <location>
        <begin position="143"/>
        <end position="162"/>
    </location>
</feature>
<dbReference type="PRINTS" id="PR01036">
    <property type="entry name" value="TCRTETB"/>
</dbReference>
<evidence type="ECO:0000256" key="9">
    <source>
        <dbReference type="SAM" id="MobiDB-lite"/>
    </source>
</evidence>
<feature type="transmembrane region" description="Helical" evidence="10">
    <location>
        <begin position="305"/>
        <end position="325"/>
    </location>
</feature>
<gene>
    <name evidence="12" type="ORF">EJ05DRAFT_53151</name>
</gene>
<feature type="transmembrane region" description="Helical" evidence="10">
    <location>
        <begin position="470"/>
        <end position="493"/>
    </location>
</feature>
<feature type="transmembrane region" description="Helical" evidence="10">
    <location>
        <begin position="231"/>
        <end position="251"/>
    </location>
</feature>
<keyword evidence="7 10" id="KW-0472">Membrane</keyword>
<feature type="transmembrane region" description="Helical" evidence="10">
    <location>
        <begin position="75"/>
        <end position="101"/>
    </location>
</feature>
<feature type="compositionally biased region" description="Polar residues" evidence="9">
    <location>
        <begin position="1"/>
        <end position="12"/>
    </location>
</feature>
<dbReference type="FunFam" id="1.20.1250.20:FF:000489">
    <property type="entry name" value="MFS general substrate transporter"/>
    <property type="match status" value="1"/>
</dbReference>
<feature type="transmembrane region" description="Helical" evidence="10">
    <location>
        <begin position="346"/>
        <end position="367"/>
    </location>
</feature>
<evidence type="ECO:0000313" key="12">
    <source>
        <dbReference type="EMBL" id="KAF2757044.1"/>
    </source>
</evidence>
<dbReference type="AlphaFoldDB" id="A0A6A6W4S8"/>
<dbReference type="PANTHER" id="PTHR23501:SF199">
    <property type="entry name" value="MFS EFFLUX TRANSPORTER INPD-RELATED"/>
    <property type="match status" value="1"/>
</dbReference>
<feature type="transmembrane region" description="Helical" evidence="10">
    <location>
        <begin position="200"/>
        <end position="219"/>
    </location>
</feature>
<evidence type="ECO:0000313" key="13">
    <source>
        <dbReference type="Proteomes" id="UP000799437"/>
    </source>
</evidence>
<organism evidence="12 13">
    <name type="scientific">Pseudovirgaria hyperparasitica</name>
    <dbReference type="NCBI Taxonomy" id="470096"/>
    <lineage>
        <taxon>Eukaryota</taxon>
        <taxon>Fungi</taxon>
        <taxon>Dikarya</taxon>
        <taxon>Ascomycota</taxon>
        <taxon>Pezizomycotina</taxon>
        <taxon>Dothideomycetes</taxon>
        <taxon>Dothideomycetes incertae sedis</taxon>
        <taxon>Acrospermales</taxon>
        <taxon>Acrospermaceae</taxon>
        <taxon>Pseudovirgaria</taxon>
    </lineage>
</organism>
<dbReference type="RefSeq" id="XP_033599495.1">
    <property type="nucleotide sequence ID" value="XM_033749031.1"/>
</dbReference>
<dbReference type="PROSITE" id="PS50850">
    <property type="entry name" value="MFS"/>
    <property type="match status" value="1"/>
</dbReference>
<dbReference type="OrthoDB" id="10021397at2759"/>
<keyword evidence="5 10" id="KW-0812">Transmembrane</keyword>
<keyword evidence="6 10" id="KW-1133">Transmembrane helix</keyword>
<dbReference type="Pfam" id="PF07690">
    <property type="entry name" value="MFS_1"/>
    <property type="match status" value="1"/>
</dbReference>
<keyword evidence="13" id="KW-1185">Reference proteome</keyword>
<dbReference type="Gene3D" id="1.20.1250.20">
    <property type="entry name" value="MFS general substrate transporter like domains"/>
    <property type="match status" value="2"/>
</dbReference>
<evidence type="ECO:0000256" key="10">
    <source>
        <dbReference type="SAM" id="Phobius"/>
    </source>
</evidence>
<feature type="transmembrane region" description="Helical" evidence="10">
    <location>
        <begin position="272"/>
        <end position="293"/>
    </location>
</feature>
<sequence>MSNNLAPSASTHSNDEAATDCEKSAVNSVFDQKDVPSENASNHAVEEKLAAEAITGVSADALTEDDMVYPKAWKLVLISIALCLAVFCMALDNTIISTAIPRITVQFDSLGDVGWYGSAYLLTTCCFQLMFGKLYTFYSVKWVFMIALFIFELGSLICGVAPSSVALIVGRAIAGIGSAGLFSGAILIIAISVPLRQRAAYTGLIGAMYGLASVAGPLLGGAFTDHLSWRWCFYINLPFGGVTALFLLIFYTEPKRPKVAAGSGIMAKINQMDPIGFAFFAPGIICVLLALQWGGSKYEWSNGRIIALFVLFGVLIIGFIVVQFWKQDRATVPPRILKDRNVWGSAVFGACLGAAFFVMVYWIPIWFQAVKGSSATRSGIMNIPMVLGVVAMSLICGGLVTATGYYTPFIYASVVFMSVGAGLLTTFEVDTGSSKWIGYQVIFGFGVGMGMQMTLMCVQTALPLEDVPIGTAIVMFTQILGGALFIAVAQNVFNNQLVKNLLTIVPDVNPADVISAGATGLKDNAVLAPYLDGVLVAYNDALTQTFYVPVAMACLSVVGAAVIQWKSMKGKPMGAAHAV</sequence>
<dbReference type="PANTHER" id="PTHR23501">
    <property type="entry name" value="MAJOR FACILITATOR SUPERFAMILY"/>
    <property type="match status" value="1"/>
</dbReference>
<evidence type="ECO:0000256" key="1">
    <source>
        <dbReference type="ARBA" id="ARBA00004651"/>
    </source>
</evidence>
<keyword evidence="3" id="KW-0813">Transport</keyword>
<dbReference type="Proteomes" id="UP000799437">
    <property type="component" value="Unassembled WGS sequence"/>
</dbReference>
<evidence type="ECO:0000259" key="11">
    <source>
        <dbReference type="PROSITE" id="PS50850"/>
    </source>
</evidence>
<accession>A0A6A6W4S8</accession>
<protein>
    <submittedName>
        <fullName evidence="12">MFS general substrate transporter</fullName>
    </submittedName>
</protein>
<dbReference type="CDD" id="cd17502">
    <property type="entry name" value="MFS_Azr1_MDR_like"/>
    <property type="match status" value="1"/>
</dbReference>
<evidence type="ECO:0000256" key="5">
    <source>
        <dbReference type="ARBA" id="ARBA00022692"/>
    </source>
</evidence>
<reference evidence="12" key="1">
    <citation type="journal article" date="2020" name="Stud. Mycol.">
        <title>101 Dothideomycetes genomes: a test case for predicting lifestyles and emergence of pathogens.</title>
        <authorList>
            <person name="Haridas S."/>
            <person name="Albert R."/>
            <person name="Binder M."/>
            <person name="Bloem J."/>
            <person name="Labutti K."/>
            <person name="Salamov A."/>
            <person name="Andreopoulos B."/>
            <person name="Baker S."/>
            <person name="Barry K."/>
            <person name="Bills G."/>
            <person name="Bluhm B."/>
            <person name="Cannon C."/>
            <person name="Castanera R."/>
            <person name="Culley D."/>
            <person name="Daum C."/>
            <person name="Ezra D."/>
            <person name="Gonzalez J."/>
            <person name="Henrissat B."/>
            <person name="Kuo A."/>
            <person name="Liang C."/>
            <person name="Lipzen A."/>
            <person name="Lutzoni F."/>
            <person name="Magnuson J."/>
            <person name="Mondo S."/>
            <person name="Nolan M."/>
            <person name="Ohm R."/>
            <person name="Pangilinan J."/>
            <person name="Park H.-J."/>
            <person name="Ramirez L."/>
            <person name="Alfaro M."/>
            <person name="Sun H."/>
            <person name="Tritt A."/>
            <person name="Yoshinaga Y."/>
            <person name="Zwiers L.-H."/>
            <person name="Turgeon B."/>
            <person name="Goodwin S."/>
            <person name="Spatafora J."/>
            <person name="Crous P."/>
            <person name="Grigoriev I."/>
        </authorList>
    </citation>
    <scope>NUCLEOTIDE SEQUENCE</scope>
    <source>
        <strain evidence="12">CBS 121739</strain>
    </source>
</reference>
<name>A0A6A6W4S8_9PEZI</name>
<feature type="transmembrane region" description="Helical" evidence="10">
    <location>
        <begin position="113"/>
        <end position="131"/>
    </location>
</feature>
<dbReference type="InterPro" id="IPR011701">
    <property type="entry name" value="MFS"/>
</dbReference>
<evidence type="ECO:0000256" key="3">
    <source>
        <dbReference type="ARBA" id="ARBA00022448"/>
    </source>
</evidence>